<dbReference type="Gene3D" id="1.10.720.30">
    <property type="entry name" value="SAP domain"/>
    <property type="match status" value="1"/>
</dbReference>
<dbReference type="AlphaFoldDB" id="A0A7J6SN00"/>
<evidence type="ECO:0000313" key="4">
    <source>
        <dbReference type="Proteomes" id="UP000553632"/>
    </source>
</evidence>
<dbReference type="InterPro" id="IPR003034">
    <property type="entry name" value="SAP_dom"/>
</dbReference>
<evidence type="ECO:0000313" key="3">
    <source>
        <dbReference type="EMBL" id="KAF4734318.1"/>
    </source>
</evidence>
<organism evidence="3 4">
    <name type="scientific">Perkinsus olseni</name>
    <name type="common">Perkinsus atlanticus</name>
    <dbReference type="NCBI Taxonomy" id="32597"/>
    <lineage>
        <taxon>Eukaryota</taxon>
        <taxon>Sar</taxon>
        <taxon>Alveolata</taxon>
        <taxon>Perkinsozoa</taxon>
        <taxon>Perkinsea</taxon>
        <taxon>Perkinsida</taxon>
        <taxon>Perkinsidae</taxon>
        <taxon>Perkinsus</taxon>
    </lineage>
</organism>
<protein>
    <recommendedName>
        <fullName evidence="2">SAP domain-containing protein</fullName>
    </recommendedName>
</protein>
<evidence type="ECO:0000259" key="2">
    <source>
        <dbReference type="PROSITE" id="PS50800"/>
    </source>
</evidence>
<dbReference type="Proteomes" id="UP000553632">
    <property type="component" value="Unassembled WGS sequence"/>
</dbReference>
<keyword evidence="4" id="KW-1185">Reference proteome</keyword>
<feature type="domain" description="SAP" evidence="2">
    <location>
        <begin position="16"/>
        <end position="50"/>
    </location>
</feature>
<name>A0A7J6SN00_PEROL</name>
<sequence>MGPASASEIATTLQGLPSFTVNKLKDYCRHMRLKVTGRKAELVERIRAAVEQNPDLLTAALVWPPLLLPTGQKNSSKGNNSHAAPAGIRPKGIGSSGKRLAL</sequence>
<reference evidence="3 4" key="1">
    <citation type="submission" date="2020-04" db="EMBL/GenBank/DDBJ databases">
        <title>Perkinsus olseni comparative genomics.</title>
        <authorList>
            <person name="Bogema D.R."/>
        </authorList>
    </citation>
    <scope>NUCLEOTIDE SEQUENCE [LARGE SCALE GENOMIC DNA]</scope>
    <source>
        <strain evidence="3 4">ATCC PRA-207</strain>
    </source>
</reference>
<feature type="compositionally biased region" description="Polar residues" evidence="1">
    <location>
        <begin position="71"/>
        <end position="82"/>
    </location>
</feature>
<dbReference type="SUPFAM" id="SSF68906">
    <property type="entry name" value="SAP domain"/>
    <property type="match status" value="1"/>
</dbReference>
<dbReference type="InterPro" id="IPR036361">
    <property type="entry name" value="SAP_dom_sf"/>
</dbReference>
<accession>A0A7J6SN00</accession>
<dbReference type="EMBL" id="JABANO010016943">
    <property type="protein sequence ID" value="KAF4734318.1"/>
    <property type="molecule type" value="Genomic_DNA"/>
</dbReference>
<dbReference type="SMART" id="SM00513">
    <property type="entry name" value="SAP"/>
    <property type="match status" value="1"/>
</dbReference>
<feature type="region of interest" description="Disordered" evidence="1">
    <location>
        <begin position="70"/>
        <end position="102"/>
    </location>
</feature>
<comment type="caution">
    <text evidence="3">The sequence shown here is derived from an EMBL/GenBank/DDBJ whole genome shotgun (WGS) entry which is preliminary data.</text>
</comment>
<dbReference type="Pfam" id="PF02037">
    <property type="entry name" value="SAP"/>
    <property type="match status" value="1"/>
</dbReference>
<proteinExistence type="predicted"/>
<feature type="non-terminal residue" evidence="3">
    <location>
        <position position="102"/>
    </location>
</feature>
<gene>
    <name evidence="3" type="ORF">FOZ63_013323</name>
</gene>
<dbReference type="PROSITE" id="PS50800">
    <property type="entry name" value="SAP"/>
    <property type="match status" value="1"/>
</dbReference>
<evidence type="ECO:0000256" key="1">
    <source>
        <dbReference type="SAM" id="MobiDB-lite"/>
    </source>
</evidence>